<dbReference type="EMBL" id="ML995476">
    <property type="protein sequence ID" value="KAF2146232.1"/>
    <property type="molecule type" value="Genomic_DNA"/>
</dbReference>
<dbReference type="Proteomes" id="UP000799438">
    <property type="component" value="Unassembled WGS sequence"/>
</dbReference>
<dbReference type="RefSeq" id="XP_033401941.1">
    <property type="nucleotide sequence ID" value="XM_033541747.1"/>
</dbReference>
<dbReference type="PANTHER" id="PTHR31996">
    <property type="entry name" value="COILED-COIL DOMAIN-CONTAINING PROTEIN 115"/>
    <property type="match status" value="1"/>
</dbReference>
<dbReference type="OrthoDB" id="408631at2759"/>
<evidence type="ECO:0000313" key="3">
    <source>
        <dbReference type="EMBL" id="KAF2146232.1"/>
    </source>
</evidence>
<feature type="compositionally biased region" description="Pro residues" evidence="2">
    <location>
        <begin position="94"/>
        <end position="110"/>
    </location>
</feature>
<dbReference type="GeneID" id="54299244"/>
<dbReference type="AlphaFoldDB" id="A0A6A6BQ22"/>
<dbReference type="GO" id="GO:0051082">
    <property type="term" value="F:unfolded protein binding"/>
    <property type="evidence" value="ECO:0007669"/>
    <property type="project" value="TreeGrafter"/>
</dbReference>
<feature type="compositionally biased region" description="Basic and acidic residues" evidence="2">
    <location>
        <begin position="117"/>
        <end position="140"/>
    </location>
</feature>
<dbReference type="PANTHER" id="PTHR31996:SF2">
    <property type="entry name" value="COILED-COIL DOMAIN-CONTAINING PROTEIN 115"/>
    <property type="match status" value="1"/>
</dbReference>
<evidence type="ECO:0000256" key="2">
    <source>
        <dbReference type="SAM" id="MobiDB-lite"/>
    </source>
</evidence>
<evidence type="ECO:0000313" key="4">
    <source>
        <dbReference type="Proteomes" id="UP000799438"/>
    </source>
</evidence>
<dbReference type="GO" id="GO:0070072">
    <property type="term" value="P:vacuolar proton-transporting V-type ATPase complex assembly"/>
    <property type="evidence" value="ECO:0007669"/>
    <property type="project" value="InterPro"/>
</dbReference>
<evidence type="ECO:0000256" key="1">
    <source>
        <dbReference type="ARBA" id="ARBA00093634"/>
    </source>
</evidence>
<proteinExistence type="predicted"/>
<sequence>MAAARETLLDSLDALLGQYLVLLDQYTTAREQLSTALASGFISLAQANFNSPNRVRYGQDLYDERMQALRAVSIDETGPALTRAIGLVKTTGEPPSPSSDPADEAPPNPNDPAEITASDKDNTPQHAAEGETHPTPRDPIRMFGILVPPALRTSQAHFVRAVEGPVPRLANLAAELRALEIEIGRARKAVRKCGGGGGEA</sequence>
<dbReference type="InterPro" id="IPR040357">
    <property type="entry name" value="Vma22/CCDC115"/>
</dbReference>
<name>A0A6A6BQ22_9PEZI</name>
<feature type="region of interest" description="Disordered" evidence="2">
    <location>
        <begin position="89"/>
        <end position="141"/>
    </location>
</feature>
<protein>
    <recommendedName>
        <fullName evidence="1">Vacuolar ATPase assembly protein VMA22</fullName>
    </recommendedName>
</protein>
<keyword evidence="4" id="KW-1185">Reference proteome</keyword>
<gene>
    <name evidence="3" type="ORF">K452DRAFT_294815</name>
</gene>
<dbReference type="Pfam" id="PF21730">
    <property type="entry name" value="Vma22_CCDC115"/>
    <property type="match status" value="1"/>
</dbReference>
<reference evidence="3" key="1">
    <citation type="journal article" date="2020" name="Stud. Mycol.">
        <title>101 Dothideomycetes genomes: a test case for predicting lifestyles and emergence of pathogens.</title>
        <authorList>
            <person name="Haridas S."/>
            <person name="Albert R."/>
            <person name="Binder M."/>
            <person name="Bloem J."/>
            <person name="Labutti K."/>
            <person name="Salamov A."/>
            <person name="Andreopoulos B."/>
            <person name="Baker S."/>
            <person name="Barry K."/>
            <person name="Bills G."/>
            <person name="Bluhm B."/>
            <person name="Cannon C."/>
            <person name="Castanera R."/>
            <person name="Culley D."/>
            <person name="Daum C."/>
            <person name="Ezra D."/>
            <person name="Gonzalez J."/>
            <person name="Henrissat B."/>
            <person name="Kuo A."/>
            <person name="Liang C."/>
            <person name="Lipzen A."/>
            <person name="Lutzoni F."/>
            <person name="Magnuson J."/>
            <person name="Mondo S."/>
            <person name="Nolan M."/>
            <person name="Ohm R."/>
            <person name="Pangilinan J."/>
            <person name="Park H.-J."/>
            <person name="Ramirez L."/>
            <person name="Alfaro M."/>
            <person name="Sun H."/>
            <person name="Tritt A."/>
            <person name="Yoshinaga Y."/>
            <person name="Zwiers L.-H."/>
            <person name="Turgeon B."/>
            <person name="Goodwin S."/>
            <person name="Spatafora J."/>
            <person name="Crous P."/>
            <person name="Grigoriev I."/>
        </authorList>
    </citation>
    <scope>NUCLEOTIDE SEQUENCE</scope>
    <source>
        <strain evidence="3">CBS 121167</strain>
    </source>
</reference>
<organism evidence="3 4">
    <name type="scientific">Aplosporella prunicola CBS 121167</name>
    <dbReference type="NCBI Taxonomy" id="1176127"/>
    <lineage>
        <taxon>Eukaryota</taxon>
        <taxon>Fungi</taxon>
        <taxon>Dikarya</taxon>
        <taxon>Ascomycota</taxon>
        <taxon>Pezizomycotina</taxon>
        <taxon>Dothideomycetes</taxon>
        <taxon>Dothideomycetes incertae sedis</taxon>
        <taxon>Botryosphaeriales</taxon>
        <taxon>Aplosporellaceae</taxon>
        <taxon>Aplosporella</taxon>
    </lineage>
</organism>
<accession>A0A6A6BQ22</accession>
<dbReference type="GO" id="GO:1990871">
    <property type="term" value="C:Vma12-Vma22 assembly complex"/>
    <property type="evidence" value="ECO:0007669"/>
    <property type="project" value="TreeGrafter"/>
</dbReference>